<gene>
    <name evidence="2" type="ORF">SCHCODRAFT_60037</name>
</gene>
<feature type="domain" description="FHA" evidence="1">
    <location>
        <begin position="33"/>
        <end position="97"/>
    </location>
</feature>
<dbReference type="CDD" id="cd00060">
    <property type="entry name" value="FHA"/>
    <property type="match status" value="1"/>
</dbReference>
<dbReference type="VEuPathDB" id="FungiDB:SCHCODRAFT_02636005"/>
<accession>D8QEP3</accession>
<dbReference type="OMA" id="CIVAKVT"/>
<dbReference type="HOGENOM" id="CLU_148159_0_0_1"/>
<reference evidence="2 3" key="1">
    <citation type="journal article" date="2010" name="Nat. Biotechnol.">
        <title>Genome sequence of the model mushroom Schizophyllum commune.</title>
        <authorList>
            <person name="Ohm R.A."/>
            <person name="de Jong J.F."/>
            <person name="Lugones L.G."/>
            <person name="Aerts A."/>
            <person name="Kothe E."/>
            <person name="Stajich J.E."/>
            <person name="de Vries R.P."/>
            <person name="Record E."/>
            <person name="Levasseur A."/>
            <person name="Baker S.E."/>
            <person name="Bartholomew K.A."/>
            <person name="Coutinho P.M."/>
            <person name="Erdmann S."/>
            <person name="Fowler T.J."/>
            <person name="Gathman A.C."/>
            <person name="Lombard V."/>
            <person name="Henrissat B."/>
            <person name="Knabe N."/>
            <person name="Kuees U."/>
            <person name="Lilly W.W."/>
            <person name="Lindquist E."/>
            <person name="Lucas S."/>
            <person name="Magnuson J.K."/>
            <person name="Piumi F."/>
            <person name="Raudaskoski M."/>
            <person name="Salamov A."/>
            <person name="Schmutz J."/>
            <person name="Schwarze F.W.M.R."/>
            <person name="vanKuyk P.A."/>
            <person name="Horton J.S."/>
            <person name="Grigoriev I.V."/>
            <person name="Woesten H.A.B."/>
        </authorList>
    </citation>
    <scope>NUCLEOTIDE SEQUENCE [LARGE SCALE GENOMIC DNA]</scope>
    <source>
        <strain evidence="3">H4-8 / FGSC 9210</strain>
    </source>
</reference>
<dbReference type="RefSeq" id="XP_003029109.1">
    <property type="nucleotide sequence ID" value="XM_003029063.1"/>
</dbReference>
<dbReference type="Gene3D" id="2.60.200.20">
    <property type="match status" value="1"/>
</dbReference>
<dbReference type="EMBL" id="GL377310">
    <property type="protein sequence ID" value="EFI94206.1"/>
    <property type="molecule type" value="Genomic_DNA"/>
</dbReference>
<evidence type="ECO:0000313" key="2">
    <source>
        <dbReference type="EMBL" id="EFI94206.1"/>
    </source>
</evidence>
<dbReference type="eggNOG" id="ENOG502SZ1A">
    <property type="taxonomic scope" value="Eukaryota"/>
</dbReference>
<protein>
    <recommendedName>
        <fullName evidence="1">FHA domain-containing protein</fullName>
    </recommendedName>
</protein>
<keyword evidence="3" id="KW-1185">Reference proteome</keyword>
<sequence>MSSRSVSIKLAPTQGSFPFDTKTLSLTPDAPRITLGVPPPKSHVAPSPRNGLFEPLHGTVLPLTLAVTHAELYLESGKVLIRDLDSPFGTFVNTQPIRAPTPLKPGDVITLGKRINRNAKTPRDITDDQLRPISLQVTVLST</sequence>
<dbReference type="InterPro" id="IPR008984">
    <property type="entry name" value="SMAD_FHA_dom_sf"/>
</dbReference>
<dbReference type="SUPFAM" id="SSF49879">
    <property type="entry name" value="SMAD/FHA domain"/>
    <property type="match status" value="1"/>
</dbReference>
<dbReference type="InParanoid" id="D8QEP3"/>
<dbReference type="KEGG" id="scm:SCHCO_02636005"/>
<name>D8QEP3_SCHCM</name>
<dbReference type="InterPro" id="IPR000253">
    <property type="entry name" value="FHA_dom"/>
</dbReference>
<dbReference type="PROSITE" id="PS50006">
    <property type="entry name" value="FHA_DOMAIN"/>
    <property type="match status" value="1"/>
</dbReference>
<dbReference type="Proteomes" id="UP000007431">
    <property type="component" value="Unassembled WGS sequence"/>
</dbReference>
<organism evidence="3">
    <name type="scientific">Schizophyllum commune (strain H4-8 / FGSC 9210)</name>
    <name type="common">Split gill fungus</name>
    <dbReference type="NCBI Taxonomy" id="578458"/>
    <lineage>
        <taxon>Eukaryota</taxon>
        <taxon>Fungi</taxon>
        <taxon>Dikarya</taxon>
        <taxon>Basidiomycota</taxon>
        <taxon>Agaricomycotina</taxon>
        <taxon>Agaricomycetes</taxon>
        <taxon>Agaricomycetidae</taxon>
        <taxon>Agaricales</taxon>
        <taxon>Schizophyllaceae</taxon>
        <taxon>Schizophyllum</taxon>
    </lineage>
</organism>
<evidence type="ECO:0000313" key="3">
    <source>
        <dbReference type="Proteomes" id="UP000007431"/>
    </source>
</evidence>
<dbReference type="STRING" id="578458.D8QEP3"/>
<dbReference type="AlphaFoldDB" id="D8QEP3"/>
<evidence type="ECO:0000259" key="1">
    <source>
        <dbReference type="PROSITE" id="PS50006"/>
    </source>
</evidence>
<dbReference type="Pfam" id="PF00498">
    <property type="entry name" value="FHA"/>
    <property type="match status" value="1"/>
</dbReference>
<dbReference type="OrthoDB" id="687730at2759"/>
<proteinExistence type="predicted"/>
<dbReference type="GeneID" id="9593859"/>